<name>A0ABN6D737_9BURK</name>
<evidence type="ECO:0000256" key="8">
    <source>
        <dbReference type="ARBA" id="ARBA00023136"/>
    </source>
</evidence>
<dbReference type="NCBIfam" id="TIGR03648">
    <property type="entry name" value="Na_symport_lg"/>
    <property type="match status" value="1"/>
</dbReference>
<accession>A0ABN6D737</accession>
<evidence type="ECO:0000256" key="7">
    <source>
        <dbReference type="ARBA" id="ARBA00022989"/>
    </source>
</evidence>
<dbReference type="InterPro" id="IPR019886">
    <property type="entry name" value="Na_symporter_ssu"/>
</dbReference>
<gene>
    <name evidence="13" type="ORF">MIZ03_2306</name>
</gene>
<evidence type="ECO:0000313" key="14">
    <source>
        <dbReference type="Proteomes" id="UP000824366"/>
    </source>
</evidence>
<dbReference type="CDD" id="cd11480">
    <property type="entry name" value="SLC5sbd_u4"/>
    <property type="match status" value="1"/>
</dbReference>
<keyword evidence="8 11" id="KW-0472">Membrane</keyword>
<dbReference type="InterPro" id="IPR019899">
    <property type="entry name" value="Na/solute_symporter_VC_2705"/>
</dbReference>
<keyword evidence="6" id="KW-0769">Symport</keyword>
<reference evidence="13 14" key="1">
    <citation type="journal article" date="2021" name="Microbiol. Spectr.">
        <title>A Single Bacterium Capable of Oxidation and Reduction of Iron at Circumneutral pH.</title>
        <authorList>
            <person name="Kato S."/>
            <person name="Ohkuma M."/>
        </authorList>
    </citation>
    <scope>NUCLEOTIDE SEQUENCE [LARGE SCALE GENOMIC DNA]</scope>
    <source>
        <strain evidence="13 14">MIZ03</strain>
    </source>
</reference>
<evidence type="ECO:0000256" key="4">
    <source>
        <dbReference type="ARBA" id="ARBA00022475"/>
    </source>
</evidence>
<evidence type="ECO:0000256" key="6">
    <source>
        <dbReference type="ARBA" id="ARBA00022847"/>
    </source>
</evidence>
<evidence type="ECO:0000259" key="12">
    <source>
        <dbReference type="Pfam" id="PF13937"/>
    </source>
</evidence>
<feature type="transmembrane region" description="Helical" evidence="11">
    <location>
        <begin position="279"/>
        <end position="301"/>
    </location>
</feature>
<feature type="transmembrane region" description="Helical" evidence="11">
    <location>
        <begin position="737"/>
        <end position="760"/>
    </location>
</feature>
<feature type="transmembrane region" description="Helical" evidence="11">
    <location>
        <begin position="20"/>
        <end position="39"/>
    </location>
</feature>
<dbReference type="PROSITE" id="PS00018">
    <property type="entry name" value="EF_HAND_1"/>
    <property type="match status" value="1"/>
</dbReference>
<evidence type="ECO:0000256" key="10">
    <source>
        <dbReference type="RuleBase" id="RU362091"/>
    </source>
</evidence>
<dbReference type="InterPro" id="IPR018247">
    <property type="entry name" value="EF_Hand_1_Ca_BS"/>
</dbReference>
<dbReference type="Pfam" id="PF00474">
    <property type="entry name" value="SSF"/>
    <property type="match status" value="2"/>
</dbReference>
<feature type="transmembrane region" description="Helical" evidence="11">
    <location>
        <begin position="165"/>
        <end position="189"/>
    </location>
</feature>
<feature type="transmembrane region" description="Helical" evidence="11">
    <location>
        <begin position="643"/>
        <end position="661"/>
    </location>
</feature>
<dbReference type="Pfam" id="PF13937">
    <property type="entry name" value="DUF4212"/>
    <property type="match status" value="1"/>
</dbReference>
<feature type="transmembrane region" description="Helical" evidence="11">
    <location>
        <begin position="511"/>
        <end position="530"/>
    </location>
</feature>
<keyword evidence="9" id="KW-0739">Sodium transport</keyword>
<keyword evidence="3" id="KW-0813">Transport</keyword>
<organism evidence="13 14">
    <name type="scientific">Rhodoferax lithotrophicus</name>
    <dbReference type="NCBI Taxonomy" id="2798804"/>
    <lineage>
        <taxon>Bacteria</taxon>
        <taxon>Pseudomonadati</taxon>
        <taxon>Pseudomonadota</taxon>
        <taxon>Betaproteobacteria</taxon>
        <taxon>Burkholderiales</taxon>
        <taxon>Comamonadaceae</taxon>
        <taxon>Rhodoferax</taxon>
    </lineage>
</organism>
<feature type="transmembrane region" description="Helical" evidence="11">
    <location>
        <begin position="125"/>
        <end position="145"/>
    </location>
</feature>
<evidence type="ECO:0000256" key="1">
    <source>
        <dbReference type="ARBA" id="ARBA00004141"/>
    </source>
</evidence>
<keyword evidence="4" id="KW-1003">Cell membrane</keyword>
<feature type="transmembrane region" description="Helical" evidence="11">
    <location>
        <begin position="201"/>
        <end position="223"/>
    </location>
</feature>
<dbReference type="EMBL" id="AP024238">
    <property type="protein sequence ID" value="BCO27418.1"/>
    <property type="molecule type" value="Genomic_DNA"/>
</dbReference>
<dbReference type="PROSITE" id="PS50283">
    <property type="entry name" value="NA_SOLUT_SYMP_3"/>
    <property type="match status" value="1"/>
</dbReference>
<feature type="transmembrane region" description="Helical" evidence="11">
    <location>
        <begin position="667"/>
        <end position="692"/>
    </location>
</feature>
<proteinExistence type="inferred from homology"/>
<dbReference type="Proteomes" id="UP000824366">
    <property type="component" value="Chromosome"/>
</dbReference>
<dbReference type="InterPro" id="IPR018212">
    <property type="entry name" value="Na/solute_symporter_CS"/>
</dbReference>
<evidence type="ECO:0000256" key="9">
    <source>
        <dbReference type="ARBA" id="ARBA00023201"/>
    </source>
</evidence>
<evidence type="ECO:0000256" key="11">
    <source>
        <dbReference type="SAM" id="Phobius"/>
    </source>
</evidence>
<keyword evidence="9" id="KW-0406">Ion transport</keyword>
<sequence>MMNPDKIEPQSQPLASVSSLRGWLLFFWFLASFGLVFFAQDLQQIVAGWPLAYWFAAQGSVLIFILVVALFAWFANRLEGVDEVPDPAYKRYVWRIHKRFALFVLFFLIFLAVLTLAEQSGLRKIWVGAIFLFATVFFYALVGIYGRTSAVSEYYVAGRRIPAMYNGMAVAADWMSAASFISMAGGLYLQGFSGSGSQPGGLVYVLGWTGGFCLVSLLVAPHLRKMNLYTVPDYFGVRYGGRWPRIIAAWAAVLCSFTYVVAQIYGVGLITSRLTGVQFEIGILLGLGGVLVCSFLGGMRAVTWTQVTQYVVLILAFLIPVSWLAYKQLGNPLAPLVYGQQLHKIAALERQLMASTAEQDVIYEYAKRSTDFALKLSNVPDSLEAERKLRKEEIKRLTESHADESVIVAARRELANMPRDEEIARDRWTRAMLENMERAQPLAGMPEHTRPFAGDSKGSENDQYLFNTSRRNFLALMFCLMIGTAGLPHLLTRFYTTRNVAEARNSVTWSLFFIALLYLAAPALAVLVKFEIMGNLVGQRFDELPIWIMQWAKVDPTLISVSDINGDHILQFAELKLGADIVMLATPEIAGLPYVVSGLVAAGGLAAALSTADGLLLTIGNALAHDLFYKGESIRSDAVRRVMLSKFALLLVALLAAYVAAQRPADILYLVSASFSLAGAAFVPAMTLGIFWSKATRQGAICGMLTGLGLTLYYMMINAPVVRSMLGLRGPGLWFDIEPVSAGVFGVGAGLIVTLLVSLLTPTSHAPRV</sequence>
<evidence type="ECO:0000313" key="13">
    <source>
        <dbReference type="EMBL" id="BCO27418.1"/>
    </source>
</evidence>
<dbReference type="NCBIfam" id="TIGR03647">
    <property type="entry name" value="Na_symport_sm"/>
    <property type="match status" value="1"/>
</dbReference>
<dbReference type="PANTHER" id="PTHR48086">
    <property type="entry name" value="SODIUM/PROLINE SYMPORTER-RELATED"/>
    <property type="match status" value="1"/>
</dbReference>
<feature type="transmembrane region" description="Helical" evidence="11">
    <location>
        <begin position="473"/>
        <end position="491"/>
    </location>
</feature>
<dbReference type="InterPro" id="IPR001734">
    <property type="entry name" value="Na/solute_symporter"/>
</dbReference>
<dbReference type="PROSITE" id="PS00457">
    <property type="entry name" value="NA_SOLUT_SYMP_2"/>
    <property type="match status" value="1"/>
</dbReference>
<feature type="transmembrane region" description="Helical" evidence="11">
    <location>
        <begin position="51"/>
        <end position="75"/>
    </location>
</feature>
<dbReference type="InterPro" id="IPR038377">
    <property type="entry name" value="Na/Glc_symporter_sf"/>
</dbReference>
<comment type="subcellular location">
    <subcellularLocation>
        <location evidence="1">Membrane</location>
        <topology evidence="1">Multi-pass membrane protein</topology>
    </subcellularLocation>
</comment>
<keyword evidence="5 11" id="KW-0812">Transmembrane</keyword>
<evidence type="ECO:0000256" key="2">
    <source>
        <dbReference type="ARBA" id="ARBA00006434"/>
    </source>
</evidence>
<dbReference type="Gene3D" id="1.20.1730.10">
    <property type="entry name" value="Sodium/glucose cotransporter"/>
    <property type="match status" value="2"/>
</dbReference>
<protein>
    <submittedName>
        <fullName evidence="13">Cation/acetate symporter ActP</fullName>
    </submittedName>
</protein>
<feature type="transmembrane region" description="Helical" evidence="11">
    <location>
        <begin position="243"/>
        <end position="267"/>
    </location>
</feature>
<keyword evidence="9" id="KW-0915">Sodium</keyword>
<dbReference type="InterPro" id="IPR050277">
    <property type="entry name" value="Sodium:Solute_Symporter"/>
</dbReference>
<feature type="transmembrane region" description="Helical" evidence="11">
    <location>
        <begin position="307"/>
        <end position="326"/>
    </location>
</feature>
<dbReference type="PANTHER" id="PTHR48086:SF5">
    <property type="entry name" value="NA(+):SOLUTE SYMPORTER (SSF FAMILY)"/>
    <property type="match status" value="1"/>
</dbReference>
<evidence type="ECO:0000256" key="5">
    <source>
        <dbReference type="ARBA" id="ARBA00022692"/>
    </source>
</evidence>
<feature type="domain" description="Sodium symporter small subunit" evidence="12">
    <location>
        <begin position="22"/>
        <end position="79"/>
    </location>
</feature>
<evidence type="ECO:0000256" key="3">
    <source>
        <dbReference type="ARBA" id="ARBA00022448"/>
    </source>
</evidence>
<keyword evidence="7 11" id="KW-1133">Transmembrane helix</keyword>
<feature type="transmembrane region" description="Helical" evidence="11">
    <location>
        <begin position="100"/>
        <end position="118"/>
    </location>
</feature>
<feature type="transmembrane region" description="Helical" evidence="11">
    <location>
        <begin position="699"/>
        <end position="717"/>
    </location>
</feature>
<keyword evidence="14" id="KW-1185">Reference proteome</keyword>
<comment type="similarity">
    <text evidence="2 10">Belongs to the sodium:solute symporter (SSF) (TC 2.A.21) family.</text>
</comment>